<feature type="repeat" description="ANK" evidence="3">
    <location>
        <begin position="281"/>
        <end position="313"/>
    </location>
</feature>
<keyword evidence="2 3" id="KW-0040">ANK repeat</keyword>
<evidence type="ECO:0000313" key="4">
    <source>
        <dbReference type="EMBL" id="UQC79667.1"/>
    </source>
</evidence>
<dbReference type="InterPro" id="IPR036770">
    <property type="entry name" value="Ankyrin_rpt-contain_sf"/>
</dbReference>
<dbReference type="RefSeq" id="XP_049141299.1">
    <property type="nucleotide sequence ID" value="XM_049284156.1"/>
</dbReference>
<organism evidence="4 5">
    <name type="scientific">Colletotrichum lupini</name>
    <dbReference type="NCBI Taxonomy" id="145971"/>
    <lineage>
        <taxon>Eukaryota</taxon>
        <taxon>Fungi</taxon>
        <taxon>Dikarya</taxon>
        <taxon>Ascomycota</taxon>
        <taxon>Pezizomycotina</taxon>
        <taxon>Sordariomycetes</taxon>
        <taxon>Hypocreomycetidae</taxon>
        <taxon>Glomerellales</taxon>
        <taxon>Glomerellaceae</taxon>
        <taxon>Colletotrichum</taxon>
        <taxon>Colletotrichum acutatum species complex</taxon>
    </lineage>
</organism>
<feature type="repeat" description="ANK" evidence="3">
    <location>
        <begin position="249"/>
        <end position="281"/>
    </location>
</feature>
<feature type="repeat" description="ANK" evidence="3">
    <location>
        <begin position="448"/>
        <end position="480"/>
    </location>
</feature>
<evidence type="ECO:0000256" key="3">
    <source>
        <dbReference type="PROSITE-ProRule" id="PRU00023"/>
    </source>
</evidence>
<dbReference type="PANTHER" id="PTHR24180">
    <property type="entry name" value="CYCLIN-DEPENDENT KINASE INHIBITOR 2C-RELATED"/>
    <property type="match status" value="1"/>
</dbReference>
<dbReference type="SUPFAM" id="SSF48403">
    <property type="entry name" value="Ankyrin repeat"/>
    <property type="match status" value="2"/>
</dbReference>
<feature type="repeat" description="ANK" evidence="3">
    <location>
        <begin position="182"/>
        <end position="215"/>
    </location>
</feature>
<dbReference type="PANTHER" id="PTHR24180:SF45">
    <property type="entry name" value="POLY [ADP-RIBOSE] POLYMERASE TANKYRASE"/>
    <property type="match status" value="1"/>
</dbReference>
<evidence type="ECO:0000256" key="1">
    <source>
        <dbReference type="ARBA" id="ARBA00022737"/>
    </source>
</evidence>
<dbReference type="KEGG" id="clup:CLUP02_05147"/>
<name>A0A9Q8SNF7_9PEZI</name>
<feature type="repeat" description="ANK" evidence="3">
    <location>
        <begin position="148"/>
        <end position="181"/>
    </location>
</feature>
<feature type="repeat" description="ANK" evidence="3">
    <location>
        <begin position="347"/>
        <end position="379"/>
    </location>
</feature>
<proteinExistence type="predicted"/>
<dbReference type="InterPro" id="IPR051637">
    <property type="entry name" value="Ank_repeat_dom-contain_49"/>
</dbReference>
<dbReference type="AlphaFoldDB" id="A0A9Q8SNF7"/>
<gene>
    <name evidence="4" type="ORF">CLUP02_05147</name>
</gene>
<keyword evidence="5" id="KW-1185">Reference proteome</keyword>
<dbReference type="PROSITE" id="PS50297">
    <property type="entry name" value="ANK_REP_REGION"/>
    <property type="match status" value="8"/>
</dbReference>
<dbReference type="Proteomes" id="UP000830671">
    <property type="component" value="Chromosome 3"/>
</dbReference>
<dbReference type="Gene3D" id="1.25.40.20">
    <property type="entry name" value="Ankyrin repeat-containing domain"/>
    <property type="match status" value="2"/>
</dbReference>
<feature type="repeat" description="ANK" evidence="3">
    <location>
        <begin position="216"/>
        <end position="248"/>
    </location>
</feature>
<feature type="repeat" description="ANK" evidence="3">
    <location>
        <begin position="380"/>
        <end position="412"/>
    </location>
</feature>
<evidence type="ECO:0008006" key="6">
    <source>
        <dbReference type="Google" id="ProtNLM"/>
    </source>
</evidence>
<evidence type="ECO:0000313" key="5">
    <source>
        <dbReference type="Proteomes" id="UP000830671"/>
    </source>
</evidence>
<dbReference type="Pfam" id="PF12796">
    <property type="entry name" value="Ank_2"/>
    <property type="match status" value="4"/>
</dbReference>
<keyword evidence="1" id="KW-0677">Repeat</keyword>
<dbReference type="SMART" id="SM00248">
    <property type="entry name" value="ANK"/>
    <property type="match status" value="12"/>
</dbReference>
<dbReference type="EMBL" id="CP019475">
    <property type="protein sequence ID" value="UQC79667.1"/>
    <property type="molecule type" value="Genomic_DNA"/>
</dbReference>
<evidence type="ECO:0000256" key="2">
    <source>
        <dbReference type="ARBA" id="ARBA00023043"/>
    </source>
</evidence>
<protein>
    <recommendedName>
        <fullName evidence="6">Ankyrin repeat protein</fullName>
    </recommendedName>
</protein>
<sequence>MDSPGRQSGTSLADLIRTSQLLTDRYSTVANSLNTAPVTLSDLAKECRAVTDALRRFKYLRETIPETLVFDPVLLDQSCQDALDSINTDLSSLDFYSTRIRPATSDSAVDMSSGQITIIWNEDSLRQIQRQLKTNPIAGADLESRGDEGDTILITTIKYGYSEKVVSLLCELGADVNAVDTLGCSPVHYAAMSAKDDDTLEVLIRAGGEVDRRDLGTRTPLIAAVQNYRFNAIEKLLEYGADLEARLQNGRTALHVAISMRSSPMTEFLSDQGAYLDRRVNEHTALTYAISTACPDIAEVLIGAGADVNLPSSKGNFPLLAAASAGDLRTMKLLLSRGANFDATGSEGYLPMHMAAHKNRVEVLQLLFKAGSQIDPTTEHGETPLTIAMHLGCFEAAQFLIEVGAEVDHSAPGAERIICQALKAGNTRIAVALIRGGADLTTPLLRNSSMTPLHLAAHYGQNDVLATMISTGVDLDTRTWPGFTPLFAAARAGHLDTVRLLLAAGAYLRARSMSGANLMFFATAHPAMIKLLIELGLDVRERDHHGATPLHYAAVKAPSSSLFKTIKRKRSIAKVLLQASLDRKVT</sequence>
<feature type="repeat" description="ANK" evidence="3">
    <location>
        <begin position="481"/>
        <end position="513"/>
    </location>
</feature>
<accession>A0A9Q8SNF7</accession>
<feature type="repeat" description="ANK" evidence="3">
    <location>
        <begin position="314"/>
        <end position="346"/>
    </location>
</feature>
<dbReference type="GeneID" id="73339166"/>
<reference evidence="4" key="1">
    <citation type="journal article" date="2021" name="Mol. Plant Microbe Interact.">
        <title>Complete Genome Sequence of the Plant-Pathogenic Fungus Colletotrichum lupini.</title>
        <authorList>
            <person name="Baroncelli R."/>
            <person name="Pensec F."/>
            <person name="Da Lio D."/>
            <person name="Boufleur T."/>
            <person name="Vicente I."/>
            <person name="Sarrocco S."/>
            <person name="Picot A."/>
            <person name="Baraldi E."/>
            <person name="Sukno S."/>
            <person name="Thon M."/>
            <person name="Le Floch G."/>
        </authorList>
    </citation>
    <scope>NUCLEOTIDE SEQUENCE</scope>
    <source>
        <strain evidence="4">IMI 504893</strain>
    </source>
</reference>
<dbReference type="PROSITE" id="PS50088">
    <property type="entry name" value="ANK_REPEAT"/>
    <property type="match status" value="10"/>
</dbReference>
<dbReference type="InterPro" id="IPR002110">
    <property type="entry name" value="Ankyrin_rpt"/>
</dbReference>